<accession>A0A9P6H8F0</accession>
<dbReference type="Proteomes" id="UP000736335">
    <property type="component" value="Unassembled WGS sequence"/>
</dbReference>
<protein>
    <submittedName>
        <fullName evidence="2">Uncharacterized protein</fullName>
    </submittedName>
</protein>
<dbReference type="EMBL" id="WIUZ02000013">
    <property type="protein sequence ID" value="KAF9781675.1"/>
    <property type="molecule type" value="Genomic_DNA"/>
</dbReference>
<evidence type="ECO:0000313" key="2">
    <source>
        <dbReference type="EMBL" id="KAF9781675.1"/>
    </source>
</evidence>
<keyword evidence="3" id="KW-1185">Reference proteome</keyword>
<comment type="caution">
    <text evidence="2">The sequence shown here is derived from an EMBL/GenBank/DDBJ whole genome shotgun (WGS) entry which is preliminary data.</text>
</comment>
<evidence type="ECO:0000313" key="3">
    <source>
        <dbReference type="Proteomes" id="UP000736335"/>
    </source>
</evidence>
<name>A0A9P6H8F0_9AGAM</name>
<dbReference type="InterPro" id="IPR011990">
    <property type="entry name" value="TPR-like_helical_dom_sf"/>
</dbReference>
<dbReference type="InterPro" id="IPR027417">
    <property type="entry name" value="P-loop_NTPase"/>
</dbReference>
<proteinExistence type="predicted"/>
<organism evidence="2 3">
    <name type="scientific">Thelephora terrestris</name>
    <dbReference type="NCBI Taxonomy" id="56493"/>
    <lineage>
        <taxon>Eukaryota</taxon>
        <taxon>Fungi</taxon>
        <taxon>Dikarya</taxon>
        <taxon>Basidiomycota</taxon>
        <taxon>Agaricomycotina</taxon>
        <taxon>Agaricomycetes</taxon>
        <taxon>Thelephorales</taxon>
        <taxon>Thelephoraceae</taxon>
        <taxon>Thelephora</taxon>
    </lineage>
</organism>
<feature type="region of interest" description="Disordered" evidence="1">
    <location>
        <begin position="197"/>
        <end position="217"/>
    </location>
</feature>
<evidence type="ECO:0000256" key="1">
    <source>
        <dbReference type="SAM" id="MobiDB-lite"/>
    </source>
</evidence>
<dbReference type="PANTHER" id="PTHR47691:SF3">
    <property type="entry name" value="HTH-TYPE TRANSCRIPTIONAL REGULATOR RV0890C-RELATED"/>
    <property type="match status" value="1"/>
</dbReference>
<dbReference type="AlphaFoldDB" id="A0A9P6H8F0"/>
<reference evidence="2" key="1">
    <citation type="journal article" date="2020" name="Nat. Commun.">
        <title>Large-scale genome sequencing of mycorrhizal fungi provides insights into the early evolution of symbiotic traits.</title>
        <authorList>
            <person name="Miyauchi S."/>
            <person name="Kiss E."/>
            <person name="Kuo A."/>
            <person name="Drula E."/>
            <person name="Kohler A."/>
            <person name="Sanchez-Garcia M."/>
            <person name="Morin E."/>
            <person name="Andreopoulos B."/>
            <person name="Barry K.W."/>
            <person name="Bonito G."/>
            <person name="Buee M."/>
            <person name="Carver A."/>
            <person name="Chen C."/>
            <person name="Cichocki N."/>
            <person name="Clum A."/>
            <person name="Culley D."/>
            <person name="Crous P.W."/>
            <person name="Fauchery L."/>
            <person name="Girlanda M."/>
            <person name="Hayes R.D."/>
            <person name="Keri Z."/>
            <person name="LaButti K."/>
            <person name="Lipzen A."/>
            <person name="Lombard V."/>
            <person name="Magnuson J."/>
            <person name="Maillard F."/>
            <person name="Murat C."/>
            <person name="Nolan M."/>
            <person name="Ohm R.A."/>
            <person name="Pangilinan J."/>
            <person name="Pereira M.F."/>
            <person name="Perotto S."/>
            <person name="Peter M."/>
            <person name="Pfister S."/>
            <person name="Riley R."/>
            <person name="Sitrit Y."/>
            <person name="Stielow J.B."/>
            <person name="Szollosi G."/>
            <person name="Zifcakova L."/>
            <person name="Stursova M."/>
            <person name="Spatafora J.W."/>
            <person name="Tedersoo L."/>
            <person name="Vaario L.M."/>
            <person name="Yamada A."/>
            <person name="Yan M."/>
            <person name="Wang P."/>
            <person name="Xu J."/>
            <person name="Bruns T."/>
            <person name="Baldrian P."/>
            <person name="Vilgalys R."/>
            <person name="Dunand C."/>
            <person name="Henrissat B."/>
            <person name="Grigoriev I.V."/>
            <person name="Hibbett D."/>
            <person name="Nagy L.G."/>
            <person name="Martin F.M."/>
        </authorList>
    </citation>
    <scope>NUCLEOTIDE SEQUENCE</scope>
    <source>
        <strain evidence="2">UH-Tt-Lm1</strain>
    </source>
</reference>
<gene>
    <name evidence="2" type="ORF">BJ322DRAFT_238068</name>
</gene>
<dbReference type="Gene3D" id="1.25.40.10">
    <property type="entry name" value="Tetratricopeptide repeat domain"/>
    <property type="match status" value="2"/>
</dbReference>
<dbReference type="OrthoDB" id="1534087at2759"/>
<dbReference type="SUPFAM" id="SSF48452">
    <property type="entry name" value="TPR-like"/>
    <property type="match status" value="1"/>
</dbReference>
<dbReference type="SUPFAM" id="SSF52540">
    <property type="entry name" value="P-loop containing nucleoside triphosphate hydrolases"/>
    <property type="match status" value="1"/>
</dbReference>
<dbReference type="Gene3D" id="3.40.50.300">
    <property type="entry name" value="P-loop containing nucleotide triphosphate hydrolases"/>
    <property type="match status" value="1"/>
</dbReference>
<dbReference type="PANTHER" id="PTHR47691">
    <property type="entry name" value="REGULATOR-RELATED"/>
    <property type="match status" value="1"/>
</dbReference>
<reference evidence="2" key="2">
    <citation type="submission" date="2020-11" db="EMBL/GenBank/DDBJ databases">
        <authorList>
            <consortium name="DOE Joint Genome Institute"/>
            <person name="Kuo A."/>
            <person name="Miyauchi S."/>
            <person name="Kiss E."/>
            <person name="Drula E."/>
            <person name="Kohler A."/>
            <person name="Sanchez-Garcia M."/>
            <person name="Andreopoulos B."/>
            <person name="Barry K.W."/>
            <person name="Bonito G."/>
            <person name="Buee M."/>
            <person name="Carver A."/>
            <person name="Chen C."/>
            <person name="Cichocki N."/>
            <person name="Clum A."/>
            <person name="Culley D."/>
            <person name="Crous P.W."/>
            <person name="Fauchery L."/>
            <person name="Girlanda M."/>
            <person name="Hayes R."/>
            <person name="Keri Z."/>
            <person name="Labutti K."/>
            <person name="Lipzen A."/>
            <person name="Lombard V."/>
            <person name="Magnuson J."/>
            <person name="Maillard F."/>
            <person name="Morin E."/>
            <person name="Murat C."/>
            <person name="Nolan M."/>
            <person name="Ohm R."/>
            <person name="Pangilinan J."/>
            <person name="Pereira M."/>
            <person name="Perotto S."/>
            <person name="Peter M."/>
            <person name="Riley R."/>
            <person name="Sitrit Y."/>
            <person name="Stielow B."/>
            <person name="Szollosi G."/>
            <person name="Zifcakova L."/>
            <person name="Stursova M."/>
            <person name="Spatafora J.W."/>
            <person name="Tedersoo L."/>
            <person name="Vaario L.-M."/>
            <person name="Yamada A."/>
            <person name="Yan M."/>
            <person name="Wang P."/>
            <person name="Xu J."/>
            <person name="Bruns T."/>
            <person name="Baldrian P."/>
            <person name="Vilgalys R."/>
            <person name="Henrissat B."/>
            <person name="Grigoriev I.V."/>
            <person name="Hibbett D."/>
            <person name="Nagy L.G."/>
            <person name="Martin F.M."/>
        </authorList>
    </citation>
    <scope>NUCLEOTIDE SEQUENCE</scope>
    <source>
        <strain evidence="2">UH-Tt-Lm1</strain>
    </source>
</reference>
<sequence>MAMLVRDKQKDRPPQIARTAFVPYPFLAAITMATRSPQPEERDASLSSLTASIETLHLAEQNSSTDPTKSVFGSVRGLLATIRDSNEQDYIKLGISCADVCQALDRGLDGRRTDELSRPLLGAIEKLTTAVAAIQKQVVQRGKQNRGSPSFHPRNDKDSIAAWGRDLDRVLLIFNTEFSFNNHLVLLDIRRDQIGQGGTAGRARSTQASAPLGELPPPRPRACFGRDGLIEQIVGLAEDLNPIALIGPGGIGKTSIALAVLHHDRVRERFGANRRFIRCDKFPVSRSNFLRRLSKVVGAGIENHEDLDSLRPFLSSEEMFIVLDNAESILDPQGADGKEIYRIVEELSQFSNISLTITSRITTVPPDCETLDVPTLSMEAAQDAFYRIYKRGGRSEAVSDILRQLDYHPLSVTLLATVAHQNKWDNGRLAREWEQRQTGVLRTEHSNSLAAAVELSLASPMFQDLGPDAREILGVVAFFPQGVDENNLGWLFPSISHINTIFDKFCILSLAYRSGGFITMLAPLRDYLRPTNPIQSLLLCKTKDLYSTRLAVEIDHNTPTFRGSRWITLEDVNVEHLFDIFTSIDTVSEDIWDTCSNFFWHLYYHKPRQTILRSKVERLPDDHPSKPICLFLLSRLFGLMGNHTELKSFLLRLLALHRKEENDLLIARTLRELSDANRMLYLLEEGIREAKEALEIMERVGGATDRAMCLDTLARLLLRNNQLDAAEDAISGAIDLWEKGQEYEMCRSHQTLGKMYYSKGEREKSIHHFEVALGIASRFEWHNRIFWIHYALAKLCYKEYELDEAQVHIAQAKLHAVDDKFCLGRAMEIQARIWLKQGRIEDARPEALGAKEIFEKFWAAGDLERVGNVIQRIERAMES</sequence>